<organism evidence="3 4">
    <name type="scientific">Panicum virgatum</name>
    <name type="common">Blackwell switchgrass</name>
    <dbReference type="NCBI Taxonomy" id="38727"/>
    <lineage>
        <taxon>Eukaryota</taxon>
        <taxon>Viridiplantae</taxon>
        <taxon>Streptophyta</taxon>
        <taxon>Embryophyta</taxon>
        <taxon>Tracheophyta</taxon>
        <taxon>Spermatophyta</taxon>
        <taxon>Magnoliopsida</taxon>
        <taxon>Liliopsida</taxon>
        <taxon>Poales</taxon>
        <taxon>Poaceae</taxon>
        <taxon>PACMAD clade</taxon>
        <taxon>Panicoideae</taxon>
        <taxon>Panicodae</taxon>
        <taxon>Paniceae</taxon>
        <taxon>Panicinae</taxon>
        <taxon>Panicum</taxon>
        <taxon>Panicum sect. Hiantes</taxon>
    </lineage>
</organism>
<comment type="caution">
    <text evidence="3">The sequence shown here is derived from an EMBL/GenBank/DDBJ whole genome shotgun (WGS) entry which is preliminary data.</text>
</comment>
<evidence type="ECO:0000256" key="1">
    <source>
        <dbReference type="SAM" id="Phobius"/>
    </source>
</evidence>
<evidence type="ECO:0000259" key="2">
    <source>
        <dbReference type="SMART" id="SM00672"/>
    </source>
</evidence>
<keyword evidence="1" id="KW-0472">Membrane</keyword>
<dbReference type="SMART" id="SM00672">
    <property type="entry name" value="CAP10"/>
    <property type="match status" value="1"/>
</dbReference>
<evidence type="ECO:0000313" key="4">
    <source>
        <dbReference type="Proteomes" id="UP000823388"/>
    </source>
</evidence>
<feature type="transmembrane region" description="Helical" evidence="1">
    <location>
        <begin position="24"/>
        <end position="44"/>
    </location>
</feature>
<dbReference type="InterPro" id="IPR006598">
    <property type="entry name" value="CAP10"/>
</dbReference>
<accession>A0A8T0V1Y8</accession>
<dbReference type="PANTHER" id="PTHR12203:SF105">
    <property type="entry name" value="OS08G0101800 PROTEIN"/>
    <property type="match status" value="1"/>
</dbReference>
<gene>
    <name evidence="3" type="ORF">PVAP13_3KG390600</name>
</gene>
<dbReference type="Pfam" id="PF05686">
    <property type="entry name" value="Glyco_transf_90"/>
    <property type="match status" value="1"/>
</dbReference>
<feature type="domain" description="Glycosyl transferase CAP10" evidence="2">
    <location>
        <begin position="196"/>
        <end position="445"/>
    </location>
</feature>
<dbReference type="PANTHER" id="PTHR12203">
    <property type="entry name" value="KDEL LYS-ASP-GLU-LEU CONTAINING - RELATED"/>
    <property type="match status" value="1"/>
</dbReference>
<dbReference type="AlphaFoldDB" id="A0A8T0V1Y8"/>
<keyword evidence="4" id="KW-1185">Reference proteome</keyword>
<dbReference type="InterPro" id="IPR051091">
    <property type="entry name" value="O-Glucosyltr/Glycosyltrsf_90"/>
</dbReference>
<protein>
    <recommendedName>
        <fullName evidence="2">Glycosyl transferase CAP10 domain-containing protein</fullName>
    </recommendedName>
</protein>
<keyword evidence="1" id="KW-1133">Transmembrane helix</keyword>
<name>A0A8T0V1Y8_PANVG</name>
<proteinExistence type="predicted"/>
<keyword evidence="1" id="KW-0812">Transmembrane</keyword>
<reference evidence="3" key="1">
    <citation type="submission" date="2020-05" db="EMBL/GenBank/DDBJ databases">
        <title>WGS assembly of Panicum virgatum.</title>
        <authorList>
            <person name="Lovell J.T."/>
            <person name="Jenkins J."/>
            <person name="Shu S."/>
            <person name="Juenger T.E."/>
            <person name="Schmutz J."/>
        </authorList>
    </citation>
    <scope>NUCLEOTIDE SEQUENCE</scope>
    <source>
        <strain evidence="3">AP13</strain>
    </source>
</reference>
<dbReference type="Proteomes" id="UP000823388">
    <property type="component" value="Chromosome 3K"/>
</dbReference>
<dbReference type="EMBL" id="CM029041">
    <property type="protein sequence ID" value="KAG2628457.1"/>
    <property type="molecule type" value="Genomic_DNA"/>
</dbReference>
<evidence type="ECO:0000313" key="3">
    <source>
        <dbReference type="EMBL" id="KAG2628457.1"/>
    </source>
</evidence>
<sequence>MAVDHIEQGRLTAKLWRPTRDAELLIGGLVALALLIGTTSTAWINRGSSFILLGSRGSGSGRNGGRPGHHTPSFGAPRIPILITCSNETSSAFHTCPSAATTCPSPSAASSSSKQRPTPSTATCPEYFRYIHSDLSPWRDAGITREAVERARDKATFRLVVVAGRAYVERYRPAFQTRDVFTQWGILQLLARCPGRVPDLDLMFFCDDTPVVHAAAYPDPSMAPPLFMYCKNDTALGIVFPDWTFWGWPEVNIRPWAPFLEEVEREIRRVPWLDREPYAFWKGNPDVGGLRTDLMRCNGSHNSKVDWNARLVRQDWEDADRNGFKDSNLAKQCTYRYKIYVQGRTWSVSQKYILACGSPMLRIDTPFHDFFSRGLVAGKHYLPIDSDCMCPSIKSAVDWGNAQPVQAQRMGEEGSSFARDELSMDYVYDYMLHQLTQYARLLRYRVTSMACPAYGRAGEFMMESREKYVADYEPCSLPPPFSLYYKAGQRVEEVGSKVKRMEQEWKET</sequence>